<organism evidence="1 2">
    <name type="scientific">Prosthecobacter debontii</name>
    <dbReference type="NCBI Taxonomy" id="48467"/>
    <lineage>
        <taxon>Bacteria</taxon>
        <taxon>Pseudomonadati</taxon>
        <taxon>Verrucomicrobiota</taxon>
        <taxon>Verrucomicrobiia</taxon>
        <taxon>Verrucomicrobiales</taxon>
        <taxon>Verrucomicrobiaceae</taxon>
        <taxon>Prosthecobacter</taxon>
    </lineage>
</organism>
<dbReference type="STRING" id="48467.SAMN02745166_00263"/>
<name>A0A1T4WHV1_9BACT</name>
<dbReference type="Proteomes" id="UP000190774">
    <property type="component" value="Unassembled WGS sequence"/>
</dbReference>
<proteinExistence type="predicted"/>
<reference evidence="2" key="1">
    <citation type="submission" date="2017-02" db="EMBL/GenBank/DDBJ databases">
        <authorList>
            <person name="Varghese N."/>
            <person name="Submissions S."/>
        </authorList>
    </citation>
    <scope>NUCLEOTIDE SEQUENCE [LARGE SCALE GENOMIC DNA]</scope>
    <source>
        <strain evidence="2">ATCC 700200</strain>
    </source>
</reference>
<sequence length="499" mass="56017">MTRHYPHLTLILNPIRSTSMSLDSLIIHAVLWAGMIVTSANAQKPLLSQLSAPPSNEVPTHSGKTQGEDLHEAALDWYNHPNAEHLGEIDAALQKVLPLALRQSPWVIQVPTWQDAHQYQAYHEAGALLLAKGCTLLNEGRVEEALPVLKTVDKNLPYSLLLRPDQTFLPVRKTLSQHEQACHLRIAILTQKVATFEFPAENDEFDAESQTQAVEDLTLDLLKKRNYDALDHFVSQARLRQLTTASSRWVSDISVQSLHPDKHESDEAWLEIGQHIREWRQKLPTSIDAQIVELHYEMGAVTRDNPKTKKAFLAKFAPIQKKIEDLGPVSPLLPQLQMIFSFSMNEDFSVAAEYFHAGYEKFPDYASLVMLMHLNLLKQDNGRSLGSQFLTHIAKTDHPQTVALALAALPPLIVPVCTEGLDAPLLEASIQKAIAMHPRSLSLRNDLGRLAAMLKMPSLAHEILKPVGTHWDRQKWMGMEEQAARLTDPAWSEHQPNGK</sequence>
<dbReference type="EMBL" id="FUYE01000001">
    <property type="protein sequence ID" value="SKA76882.1"/>
    <property type="molecule type" value="Genomic_DNA"/>
</dbReference>
<evidence type="ECO:0000313" key="2">
    <source>
        <dbReference type="Proteomes" id="UP000190774"/>
    </source>
</evidence>
<evidence type="ECO:0000313" key="1">
    <source>
        <dbReference type="EMBL" id="SKA76882.1"/>
    </source>
</evidence>
<keyword evidence="2" id="KW-1185">Reference proteome</keyword>
<protein>
    <submittedName>
        <fullName evidence="1">Uncharacterized protein</fullName>
    </submittedName>
</protein>
<dbReference type="AlphaFoldDB" id="A0A1T4WHV1"/>
<accession>A0A1T4WHV1</accession>
<gene>
    <name evidence="1" type="ORF">SAMN02745166_00263</name>
</gene>